<organism>
    <name type="scientific">Branchiostoma floridae</name>
    <name type="common">Florida lancelet</name>
    <name type="synonym">Amphioxus</name>
    <dbReference type="NCBI Taxonomy" id="7739"/>
    <lineage>
        <taxon>Eukaryota</taxon>
        <taxon>Metazoa</taxon>
        <taxon>Chordata</taxon>
        <taxon>Cephalochordata</taxon>
        <taxon>Leptocardii</taxon>
        <taxon>Amphioxiformes</taxon>
        <taxon>Branchiostomatidae</taxon>
        <taxon>Branchiostoma</taxon>
    </lineage>
</organism>
<reference evidence="3" key="1">
    <citation type="journal article" date="2008" name="Nature">
        <title>The amphioxus genome and the evolution of the chordate karyotype.</title>
        <authorList>
            <consortium name="US DOE Joint Genome Institute (JGI-PGF)"/>
            <person name="Putnam N.H."/>
            <person name="Butts T."/>
            <person name="Ferrier D.E.K."/>
            <person name="Furlong R.F."/>
            <person name="Hellsten U."/>
            <person name="Kawashima T."/>
            <person name="Robinson-Rechavi M."/>
            <person name="Shoguchi E."/>
            <person name="Terry A."/>
            <person name="Yu J.-K."/>
            <person name="Benito-Gutierrez E.L."/>
            <person name="Dubchak I."/>
            <person name="Garcia-Fernandez J."/>
            <person name="Gibson-Brown J.J."/>
            <person name="Grigoriev I.V."/>
            <person name="Horton A.C."/>
            <person name="de Jong P.J."/>
            <person name="Jurka J."/>
            <person name="Kapitonov V.V."/>
            <person name="Kohara Y."/>
            <person name="Kuroki Y."/>
            <person name="Lindquist E."/>
            <person name="Lucas S."/>
            <person name="Osoegawa K."/>
            <person name="Pennacchio L.A."/>
            <person name="Salamov A.A."/>
            <person name="Satou Y."/>
            <person name="Sauka-Spengler T."/>
            <person name="Schmutz J."/>
            <person name="Shin-I T."/>
            <person name="Toyoda A."/>
            <person name="Bronner-Fraser M."/>
            <person name="Fujiyama A."/>
            <person name="Holland L.Z."/>
            <person name="Holland P.W.H."/>
            <person name="Satoh N."/>
            <person name="Rokhsar D.S."/>
        </authorList>
    </citation>
    <scope>NUCLEOTIDE SEQUENCE [LARGE SCALE GENOMIC DNA]</scope>
    <source>
        <strain evidence="3">S238N-H82</strain>
        <tissue evidence="3">Testes</tissue>
    </source>
</reference>
<feature type="region of interest" description="Disordered" evidence="1">
    <location>
        <begin position="98"/>
        <end position="119"/>
    </location>
</feature>
<dbReference type="SMART" id="SM00114">
    <property type="entry name" value="CARD"/>
    <property type="match status" value="1"/>
</dbReference>
<accession>C3Y6S7</accession>
<dbReference type="SUPFAM" id="SSF47986">
    <property type="entry name" value="DEATH domain"/>
    <property type="match status" value="1"/>
</dbReference>
<dbReference type="AlphaFoldDB" id="C3Y6S7"/>
<dbReference type="GO" id="GO:0002020">
    <property type="term" value="F:protease binding"/>
    <property type="evidence" value="ECO:0007669"/>
    <property type="project" value="InterPro"/>
</dbReference>
<feature type="domain" description="CARD" evidence="2">
    <location>
        <begin position="1"/>
        <end position="90"/>
    </location>
</feature>
<name>C3Y6S7_BRAFL</name>
<dbReference type="PANTHER" id="PTHR15034:SF5">
    <property type="entry name" value="DEATH DOMAIN-CONTAINING PROTEIN CRADD"/>
    <property type="match status" value="1"/>
</dbReference>
<proteinExistence type="predicted"/>
<dbReference type="STRING" id="7739.C3Y6S7"/>
<dbReference type="CDD" id="cd01671">
    <property type="entry name" value="CARD"/>
    <property type="match status" value="1"/>
</dbReference>
<dbReference type="GO" id="GO:0070513">
    <property type="term" value="F:death domain binding"/>
    <property type="evidence" value="ECO:0007669"/>
    <property type="project" value="InterPro"/>
</dbReference>
<dbReference type="Pfam" id="PF00619">
    <property type="entry name" value="CARD"/>
    <property type="match status" value="1"/>
</dbReference>
<dbReference type="PANTHER" id="PTHR15034">
    <property type="entry name" value="DEATH DOMAIN-CONTAINING PROTEIN CRADD"/>
    <property type="match status" value="1"/>
</dbReference>
<dbReference type="EMBL" id="GG666488">
    <property type="protein sequence ID" value="EEN64037.1"/>
    <property type="molecule type" value="Genomic_DNA"/>
</dbReference>
<sequence>MDPLDQARLRKNHTKLLENMESPHLVHYLYEKGVLTLDDIERVEARTTTRDKNFQLLTMLPRRGGDAYEHFIAALKDQKVKVYDELVELLEKTDISDVDPKKFSSSSSSTQGGASGVTTFTTRSTANTMQVANTSIVHGSGNIVINTGSGCTINRYTGTGLPPPKSAGRGAIRKPPNARK</sequence>
<feature type="region of interest" description="Disordered" evidence="1">
    <location>
        <begin position="156"/>
        <end position="180"/>
    </location>
</feature>
<evidence type="ECO:0000313" key="3">
    <source>
        <dbReference type="EMBL" id="EEN64037.1"/>
    </source>
</evidence>
<feature type="compositionally biased region" description="Polar residues" evidence="1">
    <location>
        <begin position="110"/>
        <end position="119"/>
    </location>
</feature>
<dbReference type="InParanoid" id="C3Y6S7"/>
<dbReference type="InterPro" id="IPR037939">
    <property type="entry name" value="CRADD"/>
</dbReference>
<evidence type="ECO:0000256" key="1">
    <source>
        <dbReference type="SAM" id="MobiDB-lite"/>
    </source>
</evidence>
<dbReference type="Gene3D" id="1.10.533.10">
    <property type="entry name" value="Death Domain, Fas"/>
    <property type="match status" value="1"/>
</dbReference>
<dbReference type="PROSITE" id="PS50209">
    <property type="entry name" value="CARD"/>
    <property type="match status" value="1"/>
</dbReference>
<dbReference type="GO" id="GO:0042981">
    <property type="term" value="P:regulation of apoptotic process"/>
    <property type="evidence" value="ECO:0007669"/>
    <property type="project" value="InterPro"/>
</dbReference>
<dbReference type="InterPro" id="IPR011029">
    <property type="entry name" value="DEATH-like_dom_sf"/>
</dbReference>
<protein>
    <recommendedName>
        <fullName evidence="2">CARD domain-containing protein</fullName>
    </recommendedName>
</protein>
<evidence type="ECO:0000259" key="2">
    <source>
        <dbReference type="PROSITE" id="PS50209"/>
    </source>
</evidence>
<dbReference type="InterPro" id="IPR001315">
    <property type="entry name" value="CARD"/>
</dbReference>
<gene>
    <name evidence="3" type="ORF">BRAFLDRAFT_120869</name>
</gene>
<dbReference type="eggNOG" id="ENOG502T2B5">
    <property type="taxonomic scope" value="Eukaryota"/>
</dbReference>